<feature type="domain" description="Sigma factor regulator C-terminal" evidence="2">
    <location>
        <begin position="155"/>
        <end position="199"/>
    </location>
</feature>
<comment type="caution">
    <text evidence="4">The sequence shown here is derived from an EMBL/GenBank/DDBJ whole genome shotgun (WGS) entry which is preliminary data.</text>
</comment>
<keyword evidence="1" id="KW-0812">Transmembrane</keyword>
<dbReference type="InterPro" id="IPR029101">
    <property type="entry name" value="Sigma_reg_N"/>
</dbReference>
<dbReference type="RefSeq" id="WP_164510764.1">
    <property type="nucleotide sequence ID" value="NZ_JBHTMO010000027.1"/>
</dbReference>
<organism evidence="4 5">
    <name type="scientific">Lacticaseibacillus jixianensis</name>
    <dbReference type="NCBI Taxonomy" id="2486012"/>
    <lineage>
        <taxon>Bacteria</taxon>
        <taxon>Bacillati</taxon>
        <taxon>Bacillota</taxon>
        <taxon>Bacilli</taxon>
        <taxon>Lactobacillales</taxon>
        <taxon>Lactobacillaceae</taxon>
        <taxon>Lacticaseibacillus</taxon>
    </lineage>
</organism>
<accession>A0ABW4BBG6</accession>
<evidence type="ECO:0000259" key="3">
    <source>
        <dbReference type="Pfam" id="PF13800"/>
    </source>
</evidence>
<evidence type="ECO:0000259" key="2">
    <source>
        <dbReference type="Pfam" id="PF13791"/>
    </source>
</evidence>
<keyword evidence="5" id="KW-1185">Reference proteome</keyword>
<evidence type="ECO:0000313" key="5">
    <source>
        <dbReference type="Proteomes" id="UP001597249"/>
    </source>
</evidence>
<reference evidence="5" key="1">
    <citation type="journal article" date="2019" name="Int. J. Syst. Evol. Microbiol.">
        <title>The Global Catalogue of Microorganisms (GCM) 10K type strain sequencing project: providing services to taxonomists for standard genome sequencing and annotation.</title>
        <authorList>
            <consortium name="The Broad Institute Genomics Platform"/>
            <consortium name="The Broad Institute Genome Sequencing Center for Infectious Disease"/>
            <person name="Wu L."/>
            <person name="Ma J."/>
        </authorList>
    </citation>
    <scope>NUCLEOTIDE SEQUENCE [LARGE SCALE GENOMIC DNA]</scope>
    <source>
        <strain evidence="5">CCM 8911</strain>
    </source>
</reference>
<dbReference type="Proteomes" id="UP001597249">
    <property type="component" value="Unassembled WGS sequence"/>
</dbReference>
<feature type="transmembrane region" description="Helical" evidence="1">
    <location>
        <begin position="15"/>
        <end position="36"/>
    </location>
</feature>
<gene>
    <name evidence="4" type="ORF">ACFQ3L_08865</name>
</gene>
<dbReference type="EMBL" id="JBHTMO010000027">
    <property type="protein sequence ID" value="MFD1393673.1"/>
    <property type="molecule type" value="Genomic_DNA"/>
</dbReference>
<sequence>MLDNALRRAKWRQRLMMAATAAIVVVIMVPLGYGLLNKLAARQSSALVAQLNAYHTVAEPNVSLSSEMLANNTSFGGNVVTKEYKDIDGYMVPWGTFSSSYTNLHWWMDDSFTVQTVAGDQQKPFKRQDFQPGTLQKIARFYTGTKGLPNEARTLAQLPNHVGEIAVTFKRGYTYPELKEMLPKNLNLRWAYLFNDTAHAAVAGDVDQPKIAEAPIGMALSDGQTPPSQVKWWRKALKLHWTGAKANQAYQYAMKTPADRLKFKGVILTGTTEHLAKVATAEYVAGTSVGVTVPRVPYITPRK</sequence>
<proteinExistence type="predicted"/>
<evidence type="ECO:0000313" key="4">
    <source>
        <dbReference type="EMBL" id="MFD1393673.1"/>
    </source>
</evidence>
<protein>
    <submittedName>
        <fullName evidence="4">Sigma factor regulator N-terminal domain-containing protein</fullName>
    </submittedName>
</protein>
<keyword evidence="1" id="KW-0472">Membrane</keyword>
<keyword evidence="1" id="KW-1133">Transmembrane helix</keyword>
<evidence type="ECO:0000256" key="1">
    <source>
        <dbReference type="SAM" id="Phobius"/>
    </source>
</evidence>
<feature type="domain" description="Sigma factor regulator N-terminal" evidence="3">
    <location>
        <begin position="4"/>
        <end position="91"/>
    </location>
</feature>
<dbReference type="InterPro" id="IPR025672">
    <property type="entry name" value="Sigma_reg_C_dom"/>
</dbReference>
<dbReference type="Pfam" id="PF13800">
    <property type="entry name" value="Sigma_reg_N"/>
    <property type="match status" value="1"/>
</dbReference>
<dbReference type="Pfam" id="PF13791">
    <property type="entry name" value="Sigma_reg_C"/>
    <property type="match status" value="1"/>
</dbReference>
<name>A0ABW4BBG6_9LACO</name>